<accession>A0AAV6JIH0</accession>
<dbReference type="InterPro" id="IPR011009">
    <property type="entry name" value="Kinase-like_dom_sf"/>
</dbReference>
<protein>
    <recommendedName>
        <fullName evidence="3">Tyrosine-protein kinase catalytic domain-containing protein</fullName>
    </recommendedName>
</protein>
<keyword evidence="5" id="KW-1185">Reference proteome</keyword>
<dbReference type="SMART" id="SM00219">
    <property type="entry name" value="TyrKc"/>
    <property type="match status" value="1"/>
</dbReference>
<dbReference type="PANTHER" id="PTHR47976">
    <property type="entry name" value="G-TYPE LECTIN S-RECEPTOR-LIKE SERINE/THREONINE-PROTEIN KINASE SD2-5"/>
    <property type="match status" value="1"/>
</dbReference>
<feature type="chain" id="PRO_5043742170" description="Tyrosine-protein kinase catalytic domain-containing protein" evidence="2">
    <location>
        <begin position="25"/>
        <end position="337"/>
    </location>
</feature>
<keyword evidence="1 2" id="KW-0732">Signal</keyword>
<feature type="signal peptide" evidence="2">
    <location>
        <begin position="1"/>
        <end position="24"/>
    </location>
</feature>
<dbReference type="SUPFAM" id="SSF56112">
    <property type="entry name" value="Protein kinase-like (PK-like)"/>
    <property type="match status" value="1"/>
</dbReference>
<dbReference type="PANTHER" id="PTHR47976:SF108">
    <property type="entry name" value="G-TYPE LECTIN S-RECEPTOR-LIKE SERINE_THREONINE-PROTEIN KINASE LECRK1"/>
    <property type="match status" value="1"/>
</dbReference>
<dbReference type="Proteomes" id="UP000823749">
    <property type="component" value="Chromosome 7"/>
</dbReference>
<dbReference type="Gene3D" id="3.30.200.20">
    <property type="entry name" value="Phosphorylase Kinase, domain 1"/>
    <property type="match status" value="1"/>
</dbReference>
<sequence length="337" mass="36824">MASSAISPLIFLSLLPFLPLFAASNVPLGSSPSATGDNSSLVLKGASNPAEVMYDLIEVPSINFPFGDNEKLQKATKGFKEELGRDSFSIVYKGVVKYGSKTQVAVKKLDKLSHGRDREFKAEVNAIGRTHHKNLVQLLGCCYEGTHRLLVIKPSLKLRVTSSMASSALPPLIFLSLLPLFAASNVPLGSSLSATGDNSSLVDNGASNPEDLYNLIEVPNINFPFGDYESLGPYNLTECTQACSQDCDCVVAIFNGISCWKKILMPILEEDDDFEEDDNFEEGDYFEKVLLLPIDSSFECGCRKSVAQEFEDEERAILTDRQTGPIIVSEKGISWML</sequence>
<reference evidence="4" key="1">
    <citation type="submission" date="2020-08" db="EMBL/GenBank/DDBJ databases">
        <title>Plant Genome Project.</title>
        <authorList>
            <person name="Zhang R.-G."/>
        </authorList>
    </citation>
    <scope>NUCLEOTIDE SEQUENCE</scope>
    <source>
        <strain evidence="4">WSP0</strain>
        <tissue evidence="4">Leaf</tissue>
    </source>
</reference>
<gene>
    <name evidence="4" type="ORF">RHGRI_020255</name>
</gene>
<dbReference type="Pfam" id="PF07714">
    <property type="entry name" value="PK_Tyr_Ser-Thr"/>
    <property type="match status" value="1"/>
</dbReference>
<evidence type="ECO:0000313" key="4">
    <source>
        <dbReference type="EMBL" id="KAG5539958.1"/>
    </source>
</evidence>
<feature type="domain" description="Tyrosine-protein kinase catalytic" evidence="3">
    <location>
        <begin position="79"/>
        <end position="268"/>
    </location>
</feature>
<proteinExistence type="predicted"/>
<dbReference type="EMBL" id="JACTNZ010000007">
    <property type="protein sequence ID" value="KAG5539958.1"/>
    <property type="molecule type" value="Genomic_DNA"/>
</dbReference>
<evidence type="ECO:0000259" key="3">
    <source>
        <dbReference type="SMART" id="SM00219"/>
    </source>
</evidence>
<evidence type="ECO:0000256" key="1">
    <source>
        <dbReference type="ARBA" id="ARBA00022729"/>
    </source>
</evidence>
<comment type="caution">
    <text evidence="4">The sequence shown here is derived from an EMBL/GenBank/DDBJ whole genome shotgun (WGS) entry which is preliminary data.</text>
</comment>
<evidence type="ECO:0000313" key="5">
    <source>
        <dbReference type="Proteomes" id="UP000823749"/>
    </source>
</evidence>
<organism evidence="4 5">
    <name type="scientific">Rhododendron griersonianum</name>
    <dbReference type="NCBI Taxonomy" id="479676"/>
    <lineage>
        <taxon>Eukaryota</taxon>
        <taxon>Viridiplantae</taxon>
        <taxon>Streptophyta</taxon>
        <taxon>Embryophyta</taxon>
        <taxon>Tracheophyta</taxon>
        <taxon>Spermatophyta</taxon>
        <taxon>Magnoliopsida</taxon>
        <taxon>eudicotyledons</taxon>
        <taxon>Gunneridae</taxon>
        <taxon>Pentapetalae</taxon>
        <taxon>asterids</taxon>
        <taxon>Ericales</taxon>
        <taxon>Ericaceae</taxon>
        <taxon>Ericoideae</taxon>
        <taxon>Rhodoreae</taxon>
        <taxon>Rhododendron</taxon>
    </lineage>
</organism>
<dbReference type="InterPro" id="IPR001245">
    <property type="entry name" value="Ser-Thr/Tyr_kinase_cat_dom"/>
</dbReference>
<dbReference type="AlphaFoldDB" id="A0AAV6JIH0"/>
<evidence type="ECO:0000256" key="2">
    <source>
        <dbReference type="SAM" id="SignalP"/>
    </source>
</evidence>
<dbReference type="InterPro" id="IPR051343">
    <property type="entry name" value="G-type_lectin_kinases/EP1-like"/>
</dbReference>
<dbReference type="InterPro" id="IPR020635">
    <property type="entry name" value="Tyr_kinase_cat_dom"/>
</dbReference>
<dbReference type="GO" id="GO:0004713">
    <property type="term" value="F:protein tyrosine kinase activity"/>
    <property type="evidence" value="ECO:0007669"/>
    <property type="project" value="InterPro"/>
</dbReference>
<name>A0AAV6JIH0_9ERIC</name>